<dbReference type="RefSeq" id="WP_142930028.1">
    <property type="nucleotide sequence ID" value="NZ_ML660115.1"/>
</dbReference>
<sequence length="140" mass="14673">MVGIDEGRLQQRIDRLRGDIIDDLPGRLAVIDREVTALQQLAAANQHSAALKAAETIAYLSHKLTGSLSIVGWEAAIAAGGELACRCRTLVNRPDSLCDSLQISRVTDQFATLRLAIEALAGAAGQASGPDPGLPTGDSE</sequence>
<evidence type="ECO:0000313" key="2">
    <source>
        <dbReference type="Proteomes" id="UP000319732"/>
    </source>
</evidence>
<dbReference type="Proteomes" id="UP000319732">
    <property type="component" value="Unassembled WGS sequence"/>
</dbReference>
<evidence type="ECO:0008006" key="3">
    <source>
        <dbReference type="Google" id="ProtNLM"/>
    </source>
</evidence>
<organism evidence="1 2">
    <name type="scientific">Exilibacterium tricleocarpae</name>
    <dbReference type="NCBI Taxonomy" id="2591008"/>
    <lineage>
        <taxon>Bacteria</taxon>
        <taxon>Pseudomonadati</taxon>
        <taxon>Pseudomonadota</taxon>
        <taxon>Gammaproteobacteria</taxon>
        <taxon>Cellvibrionales</taxon>
        <taxon>Cellvibrionaceae</taxon>
        <taxon>Exilibacterium</taxon>
    </lineage>
</organism>
<comment type="caution">
    <text evidence="1">The sequence shown here is derived from an EMBL/GenBank/DDBJ whole genome shotgun (WGS) entry which is preliminary data.</text>
</comment>
<dbReference type="EMBL" id="VHSG01000039">
    <property type="protein sequence ID" value="TQV66706.1"/>
    <property type="molecule type" value="Genomic_DNA"/>
</dbReference>
<dbReference type="AlphaFoldDB" id="A0A545SPB6"/>
<gene>
    <name evidence="1" type="ORF">FKG94_26795</name>
</gene>
<proteinExistence type="predicted"/>
<accession>A0A545SPB6</accession>
<name>A0A545SPB6_9GAMM</name>
<evidence type="ECO:0000313" key="1">
    <source>
        <dbReference type="EMBL" id="TQV66706.1"/>
    </source>
</evidence>
<protein>
    <recommendedName>
        <fullName evidence="3">Hpt domain-containing protein</fullName>
    </recommendedName>
</protein>
<reference evidence="1 2" key="1">
    <citation type="submission" date="2019-06" db="EMBL/GenBank/DDBJ databases">
        <title>Whole genome sequence for Cellvibrionaceae sp. R142.</title>
        <authorList>
            <person name="Wang G."/>
        </authorList>
    </citation>
    <scope>NUCLEOTIDE SEQUENCE [LARGE SCALE GENOMIC DNA]</scope>
    <source>
        <strain evidence="1 2">R142</strain>
    </source>
</reference>
<keyword evidence="2" id="KW-1185">Reference proteome</keyword>